<organism evidence="3">
    <name type="scientific">Ditylum brightwellii</name>
    <dbReference type="NCBI Taxonomy" id="49249"/>
    <lineage>
        <taxon>Eukaryota</taxon>
        <taxon>Sar</taxon>
        <taxon>Stramenopiles</taxon>
        <taxon>Ochrophyta</taxon>
        <taxon>Bacillariophyta</taxon>
        <taxon>Mediophyceae</taxon>
        <taxon>Lithodesmiophycidae</taxon>
        <taxon>Lithodesmiales</taxon>
        <taxon>Lithodesmiaceae</taxon>
        <taxon>Ditylum</taxon>
    </lineage>
</organism>
<reference evidence="3" key="1">
    <citation type="submission" date="2021-01" db="EMBL/GenBank/DDBJ databases">
        <authorList>
            <person name="Corre E."/>
            <person name="Pelletier E."/>
            <person name="Niang G."/>
            <person name="Scheremetjew M."/>
            <person name="Finn R."/>
            <person name="Kale V."/>
            <person name="Holt S."/>
            <person name="Cochrane G."/>
            <person name="Meng A."/>
            <person name="Brown T."/>
            <person name="Cohen L."/>
        </authorList>
    </citation>
    <scope>NUCLEOTIDE SEQUENCE</scope>
    <source>
        <strain evidence="3">Pop2</strain>
    </source>
</reference>
<evidence type="ECO:0000256" key="1">
    <source>
        <dbReference type="SAM" id="SignalP"/>
    </source>
</evidence>
<evidence type="ECO:0000313" key="3">
    <source>
        <dbReference type="EMBL" id="CAD9359673.1"/>
    </source>
</evidence>
<gene>
    <name evidence="3" type="ORF">DBRI1063_LOCUS26162</name>
</gene>
<protein>
    <recommendedName>
        <fullName evidence="2">DUF1995 domain-containing protein</fullName>
    </recommendedName>
</protein>
<proteinExistence type="predicted"/>
<dbReference type="EMBL" id="HBGN01040862">
    <property type="protein sequence ID" value="CAD9359673.1"/>
    <property type="molecule type" value="Transcribed_RNA"/>
</dbReference>
<name>A0A7S2A6T0_9STRA</name>
<evidence type="ECO:0000259" key="2">
    <source>
        <dbReference type="Pfam" id="PF09353"/>
    </source>
</evidence>
<sequence length="313" mass="33458">MACSLSSWQRSSHSQTVTMLFLYFLLFVSTASAFTPTPMSHHDRYHATLCPTSLHMALFDFGSRSSAGTPKIPTSPSDRDNQAINAVKEAISNPKTKSLPLLECEFPALQALNKLGDGSLRSTIEAEKANLSFAIKLLKAVSLPFVGPKTWLLTSSTASKSFFSAASSSFKGGNAAVHSLKDGLPNVDQGDICVLVTPSSRSDYEAAKKIASAGVAAAVVIVNGFAKDQKSVPSDATMAFFLKPLTYNSQVAGYLIRNYPGKWATLDATSKEVLGTFSDSEILVRGTNTPDLRPSGRLVQKSVDERAIRARGG</sequence>
<feature type="signal peptide" evidence="1">
    <location>
        <begin position="1"/>
        <end position="33"/>
    </location>
</feature>
<feature type="domain" description="DUF1995" evidence="2">
    <location>
        <begin position="78"/>
        <end position="269"/>
    </location>
</feature>
<feature type="chain" id="PRO_5031218859" description="DUF1995 domain-containing protein" evidence="1">
    <location>
        <begin position="34"/>
        <end position="313"/>
    </location>
</feature>
<accession>A0A7S2A6T0</accession>
<dbReference type="Pfam" id="PF09353">
    <property type="entry name" value="DUF1995"/>
    <property type="match status" value="1"/>
</dbReference>
<dbReference type="AlphaFoldDB" id="A0A7S2A6T0"/>
<dbReference type="InterPro" id="IPR018962">
    <property type="entry name" value="DUF1995"/>
</dbReference>
<keyword evidence="1" id="KW-0732">Signal</keyword>